<evidence type="ECO:0000259" key="1">
    <source>
        <dbReference type="Pfam" id="PF24626"/>
    </source>
</evidence>
<evidence type="ECO:0000313" key="3">
    <source>
        <dbReference type="Proteomes" id="UP000257109"/>
    </source>
</evidence>
<dbReference type="AlphaFoldDB" id="A0A371HYD3"/>
<proteinExistence type="predicted"/>
<keyword evidence="3" id="KW-1185">Reference proteome</keyword>
<dbReference type="Proteomes" id="UP000257109">
    <property type="component" value="Unassembled WGS sequence"/>
</dbReference>
<comment type="caution">
    <text evidence="2">The sequence shown here is derived from an EMBL/GenBank/DDBJ whole genome shotgun (WGS) entry which is preliminary data.</text>
</comment>
<dbReference type="InterPro" id="IPR056924">
    <property type="entry name" value="SH3_Tf2-1"/>
</dbReference>
<accession>A0A371HYD3</accession>
<dbReference type="EMBL" id="QJKJ01001399">
    <property type="protein sequence ID" value="RDY07779.1"/>
    <property type="molecule type" value="Genomic_DNA"/>
</dbReference>
<dbReference type="OrthoDB" id="1721574at2759"/>
<gene>
    <name evidence="2" type="ORF">CR513_08062</name>
</gene>
<feature type="domain" description="Tf2-1-like SH3-like" evidence="1">
    <location>
        <begin position="47"/>
        <end position="103"/>
    </location>
</feature>
<organism evidence="2 3">
    <name type="scientific">Mucuna pruriens</name>
    <name type="common">Velvet bean</name>
    <name type="synonym">Dolichos pruriens</name>
    <dbReference type="NCBI Taxonomy" id="157652"/>
    <lineage>
        <taxon>Eukaryota</taxon>
        <taxon>Viridiplantae</taxon>
        <taxon>Streptophyta</taxon>
        <taxon>Embryophyta</taxon>
        <taxon>Tracheophyta</taxon>
        <taxon>Spermatophyta</taxon>
        <taxon>Magnoliopsida</taxon>
        <taxon>eudicotyledons</taxon>
        <taxon>Gunneridae</taxon>
        <taxon>Pentapetalae</taxon>
        <taxon>rosids</taxon>
        <taxon>fabids</taxon>
        <taxon>Fabales</taxon>
        <taxon>Fabaceae</taxon>
        <taxon>Papilionoideae</taxon>
        <taxon>50 kb inversion clade</taxon>
        <taxon>NPAAA clade</taxon>
        <taxon>indigoferoid/millettioid clade</taxon>
        <taxon>Phaseoleae</taxon>
        <taxon>Mucuna</taxon>
    </lineage>
</organism>
<sequence length="123" mass="14455">MLNCDGACKAQFVKDFDAKTCYHIEKKVEQYANWANDGKTQKVFEEGDLIWVHLRKKRFPNIRKSKQLRRGDVIKKMNYNSYILDIPQSYEGSHTFHVIDLSSFWGTQESNLRESSFQEGEVD</sequence>
<feature type="non-terminal residue" evidence="2">
    <location>
        <position position="1"/>
    </location>
</feature>
<protein>
    <recommendedName>
        <fullName evidence="1">Tf2-1-like SH3-like domain-containing protein</fullName>
    </recommendedName>
</protein>
<name>A0A371HYD3_MUCPR</name>
<evidence type="ECO:0000313" key="2">
    <source>
        <dbReference type="EMBL" id="RDY07779.1"/>
    </source>
</evidence>
<dbReference type="Pfam" id="PF24626">
    <property type="entry name" value="SH3_Tf2-1"/>
    <property type="match status" value="1"/>
</dbReference>
<reference evidence="2" key="1">
    <citation type="submission" date="2018-05" db="EMBL/GenBank/DDBJ databases">
        <title>Draft genome of Mucuna pruriens seed.</title>
        <authorList>
            <person name="Nnadi N.E."/>
            <person name="Vos R."/>
            <person name="Hasami M.H."/>
            <person name="Devisetty U.K."/>
            <person name="Aguiy J.C."/>
        </authorList>
    </citation>
    <scope>NUCLEOTIDE SEQUENCE [LARGE SCALE GENOMIC DNA]</scope>
    <source>
        <strain evidence="2">JCA_2017</strain>
    </source>
</reference>